<evidence type="ECO:0000256" key="1">
    <source>
        <dbReference type="ARBA" id="ARBA00022679"/>
    </source>
</evidence>
<reference evidence="3 4" key="1">
    <citation type="submission" date="2018-11" db="EMBL/GenBank/DDBJ databases">
        <title>Complete genome sequence of Paenibacillus baekrokdamisoli strain KCTC 33723.</title>
        <authorList>
            <person name="Kang S.W."/>
            <person name="Lee K.C."/>
            <person name="Kim K.K."/>
            <person name="Kim J.S."/>
            <person name="Kim D.S."/>
            <person name="Ko S.H."/>
            <person name="Yang S.H."/>
            <person name="Lee J.S."/>
        </authorList>
    </citation>
    <scope>NUCLEOTIDE SEQUENCE [LARGE SCALE GENOMIC DNA]</scope>
    <source>
        <strain evidence="3 4">KCTC 33723</strain>
    </source>
</reference>
<dbReference type="PANTHER" id="PTHR10584">
    <property type="entry name" value="SUGAR KINASE"/>
    <property type="match status" value="1"/>
</dbReference>
<keyword evidence="1" id="KW-0808">Transferase</keyword>
<dbReference type="KEGG" id="pbk:Back11_38800"/>
<protein>
    <submittedName>
        <fullName evidence="3">Uncharacterized protein</fullName>
    </submittedName>
</protein>
<dbReference type="GO" id="GO:0006796">
    <property type="term" value="P:phosphate-containing compound metabolic process"/>
    <property type="evidence" value="ECO:0007669"/>
    <property type="project" value="UniProtKB-ARBA"/>
</dbReference>
<dbReference type="EMBL" id="AP019308">
    <property type="protein sequence ID" value="BBH22535.1"/>
    <property type="molecule type" value="Genomic_DNA"/>
</dbReference>
<dbReference type="AlphaFoldDB" id="A0A3G9J2E9"/>
<keyword evidence="2" id="KW-0418">Kinase</keyword>
<keyword evidence="4" id="KW-1185">Reference proteome</keyword>
<dbReference type="InterPro" id="IPR011611">
    <property type="entry name" value="PfkB_dom"/>
</dbReference>
<gene>
    <name evidence="3" type="ORF">Back11_38800</name>
</gene>
<sequence length="150" mass="15923">MYHSINKYSYTLDILHFIDVLILNESEAESLTGISVSNDIQAIQASAKLIDGGVGKVVLTFGNKGSLFTDSNGTVIHVLAFNVQAVDTTVAGDTFIGVLAATTGSNNITEETLRFASAAAAIKITRKGALESIPNKSEIEEFLIVTTSKK</sequence>
<dbReference type="GO" id="GO:0016301">
    <property type="term" value="F:kinase activity"/>
    <property type="evidence" value="ECO:0007669"/>
    <property type="project" value="UniProtKB-KW"/>
</dbReference>
<accession>A0A3G9J2E9</accession>
<dbReference type="PANTHER" id="PTHR10584:SF166">
    <property type="entry name" value="RIBOKINASE"/>
    <property type="match status" value="1"/>
</dbReference>
<dbReference type="Pfam" id="PF00294">
    <property type="entry name" value="PfkB"/>
    <property type="match status" value="1"/>
</dbReference>
<dbReference type="GO" id="GO:0005829">
    <property type="term" value="C:cytosol"/>
    <property type="evidence" value="ECO:0007669"/>
    <property type="project" value="TreeGrafter"/>
</dbReference>
<name>A0A3G9J2E9_9BACL</name>
<organism evidence="3 4">
    <name type="scientific">Paenibacillus baekrokdamisoli</name>
    <dbReference type="NCBI Taxonomy" id="1712516"/>
    <lineage>
        <taxon>Bacteria</taxon>
        <taxon>Bacillati</taxon>
        <taxon>Bacillota</taxon>
        <taxon>Bacilli</taxon>
        <taxon>Bacillales</taxon>
        <taxon>Paenibacillaceae</taxon>
        <taxon>Paenibacillus</taxon>
    </lineage>
</organism>
<dbReference type="Gene3D" id="3.40.1190.20">
    <property type="match status" value="1"/>
</dbReference>
<dbReference type="InterPro" id="IPR029056">
    <property type="entry name" value="Ribokinase-like"/>
</dbReference>
<dbReference type="InterPro" id="IPR002139">
    <property type="entry name" value="Ribo/fructo_kinase"/>
</dbReference>
<evidence type="ECO:0000313" key="3">
    <source>
        <dbReference type="EMBL" id="BBH22535.1"/>
    </source>
</evidence>
<evidence type="ECO:0000313" key="4">
    <source>
        <dbReference type="Proteomes" id="UP000275368"/>
    </source>
</evidence>
<dbReference type="RefSeq" id="WP_164522881.1">
    <property type="nucleotide sequence ID" value="NZ_AP019308.1"/>
</dbReference>
<dbReference type="PRINTS" id="PR00990">
    <property type="entry name" value="RIBOKINASE"/>
</dbReference>
<evidence type="ECO:0000256" key="2">
    <source>
        <dbReference type="ARBA" id="ARBA00022777"/>
    </source>
</evidence>
<proteinExistence type="predicted"/>
<dbReference type="SUPFAM" id="SSF53613">
    <property type="entry name" value="Ribokinase-like"/>
    <property type="match status" value="1"/>
</dbReference>
<dbReference type="Proteomes" id="UP000275368">
    <property type="component" value="Chromosome"/>
</dbReference>